<keyword evidence="2" id="KW-1185">Reference proteome</keyword>
<evidence type="ECO:0000313" key="2">
    <source>
        <dbReference type="Proteomes" id="UP000572051"/>
    </source>
</evidence>
<comment type="caution">
    <text evidence="1">The sequence shown here is derived from an EMBL/GenBank/DDBJ whole genome shotgun (WGS) entry which is preliminary data.</text>
</comment>
<sequence length="43" mass="4343">MVGEIGVGSWINDMAVTGAGDLYAATDSGVVALRIDPSSFTTP</sequence>
<name>A0A7Z0ERW3_9ACTN</name>
<dbReference type="RefSeq" id="WP_281390152.1">
    <property type="nucleotide sequence ID" value="NZ_JACCFS010000001.1"/>
</dbReference>
<protein>
    <submittedName>
        <fullName evidence="1">Uncharacterized protein</fullName>
    </submittedName>
</protein>
<dbReference type="Proteomes" id="UP000572051">
    <property type="component" value="Unassembled WGS sequence"/>
</dbReference>
<proteinExistence type="predicted"/>
<dbReference type="AlphaFoldDB" id="A0A7Z0ERW3"/>
<gene>
    <name evidence="1" type="ORF">HNR10_004487</name>
</gene>
<dbReference type="EMBL" id="JACCFS010000001">
    <property type="protein sequence ID" value="NYJ36606.1"/>
    <property type="molecule type" value="Genomic_DNA"/>
</dbReference>
<accession>A0A7Z0ERW3</accession>
<organism evidence="1 2">
    <name type="scientific">Nocardiopsis aegyptia</name>
    <dbReference type="NCBI Taxonomy" id="220378"/>
    <lineage>
        <taxon>Bacteria</taxon>
        <taxon>Bacillati</taxon>
        <taxon>Actinomycetota</taxon>
        <taxon>Actinomycetes</taxon>
        <taxon>Streptosporangiales</taxon>
        <taxon>Nocardiopsidaceae</taxon>
        <taxon>Nocardiopsis</taxon>
    </lineage>
</organism>
<evidence type="ECO:0000313" key="1">
    <source>
        <dbReference type="EMBL" id="NYJ36606.1"/>
    </source>
</evidence>
<reference evidence="1 2" key="1">
    <citation type="submission" date="2020-07" db="EMBL/GenBank/DDBJ databases">
        <title>Sequencing the genomes of 1000 actinobacteria strains.</title>
        <authorList>
            <person name="Klenk H.-P."/>
        </authorList>
    </citation>
    <scope>NUCLEOTIDE SEQUENCE [LARGE SCALE GENOMIC DNA]</scope>
    <source>
        <strain evidence="1 2">DSM 44442</strain>
    </source>
</reference>